<dbReference type="EMBL" id="BSFN01000003">
    <property type="protein sequence ID" value="GLK88326.1"/>
    <property type="molecule type" value="Genomic_DNA"/>
</dbReference>
<proteinExistence type="predicted"/>
<evidence type="ECO:0000313" key="2">
    <source>
        <dbReference type="Proteomes" id="UP001143328"/>
    </source>
</evidence>
<accession>A0A9W6K4X9</accession>
<comment type="caution">
    <text evidence="1">The sequence shown here is derived from an EMBL/GenBank/DDBJ whole genome shotgun (WGS) entry which is preliminary data.</text>
</comment>
<keyword evidence="2" id="KW-1185">Reference proteome</keyword>
<gene>
    <name evidence="1" type="ORF">GCM10017655_13880</name>
</gene>
<organism evidence="1 2">
    <name type="scientific">Pseudomonas turukhanskensis</name>
    <dbReference type="NCBI Taxonomy" id="1806536"/>
    <lineage>
        <taxon>Bacteria</taxon>
        <taxon>Pseudomonadati</taxon>
        <taxon>Pseudomonadota</taxon>
        <taxon>Gammaproteobacteria</taxon>
        <taxon>Pseudomonadales</taxon>
        <taxon>Pseudomonadaceae</taxon>
        <taxon>Pseudomonas</taxon>
    </lineage>
</organism>
<sequence>MNFVNNWSRPIALAAGAGTLSGVTGLADGEYTLTFTDSATAPTRWEIVFAVLAGGTATLQRAQEGTTDQEWPAGSIAYCSVTAGVLLEVFDKLAVYAEQISSLEERVTALEPAPALPVFSGMQIDKTSGVFESSTVNQITLSFEYNAVKVLDTGDLVPVFGVQESTEYGAANLIDGETTARFMLAEGVDLPPHDDIHATFYGLPDAVISLVDQFGEIYASQATGSENGGVSWTVTP</sequence>
<name>A0A9W6K4X9_9PSED</name>
<protein>
    <submittedName>
        <fullName evidence="1">Uncharacterized protein</fullName>
    </submittedName>
</protein>
<reference evidence="1" key="1">
    <citation type="journal article" date="2014" name="Int. J. Syst. Evol. Microbiol.">
        <title>Complete genome sequence of Corynebacterium casei LMG S-19264T (=DSM 44701T), isolated from a smear-ripened cheese.</title>
        <authorList>
            <consortium name="US DOE Joint Genome Institute (JGI-PGF)"/>
            <person name="Walter F."/>
            <person name="Albersmeier A."/>
            <person name="Kalinowski J."/>
            <person name="Ruckert C."/>
        </authorList>
    </citation>
    <scope>NUCLEOTIDE SEQUENCE</scope>
    <source>
        <strain evidence="1">VKM B-2935</strain>
    </source>
</reference>
<evidence type="ECO:0000313" key="1">
    <source>
        <dbReference type="EMBL" id="GLK88326.1"/>
    </source>
</evidence>
<dbReference type="AlphaFoldDB" id="A0A9W6K4X9"/>
<dbReference type="RefSeq" id="WP_271194554.1">
    <property type="nucleotide sequence ID" value="NZ_BSFN01000003.1"/>
</dbReference>
<reference evidence="1" key="2">
    <citation type="submission" date="2023-01" db="EMBL/GenBank/DDBJ databases">
        <authorList>
            <person name="Sun Q."/>
            <person name="Evtushenko L."/>
        </authorList>
    </citation>
    <scope>NUCLEOTIDE SEQUENCE</scope>
    <source>
        <strain evidence="1">VKM B-2935</strain>
    </source>
</reference>
<dbReference type="Proteomes" id="UP001143328">
    <property type="component" value="Unassembled WGS sequence"/>
</dbReference>